<dbReference type="EMBL" id="MT142801">
    <property type="protein sequence ID" value="QJA88739.1"/>
    <property type="molecule type" value="Genomic_DNA"/>
</dbReference>
<dbReference type="AlphaFoldDB" id="A0A6M3L393"/>
<evidence type="ECO:0000313" key="1">
    <source>
        <dbReference type="EMBL" id="QJA76665.1"/>
    </source>
</evidence>
<proteinExistence type="predicted"/>
<sequence>MLKPTFTAPCGGLHFDPVNFPQECNTAVCNDFENCGVWFTFQKTGNVLTIQQIINASTRQPAPAKEEEVLPTEAEFTQEGIEGIPEEERTQQLEALRATIQQPQPTMITGISSTYEGVTDTQTISQVLQEISKLIMILGDLLYPPPGVLHPRAAMDISQVMDAPIIKVTKQLKKVLTPITAPLAVIKVAPAASVGDKFVQFETFLSQYKGQPASVFTELRTQRKFPTMLSPFFTVRKIAKEEFKFTPKEMDKLNKEYFEQQGINLK</sequence>
<dbReference type="EMBL" id="MT142236">
    <property type="protein sequence ID" value="QJA76665.1"/>
    <property type="molecule type" value="Genomic_DNA"/>
</dbReference>
<evidence type="ECO:0000313" key="2">
    <source>
        <dbReference type="EMBL" id="QJA88739.1"/>
    </source>
</evidence>
<organism evidence="2">
    <name type="scientific">viral metagenome</name>
    <dbReference type="NCBI Taxonomy" id="1070528"/>
    <lineage>
        <taxon>unclassified sequences</taxon>
        <taxon>metagenomes</taxon>
        <taxon>organismal metagenomes</taxon>
    </lineage>
</organism>
<protein>
    <submittedName>
        <fullName evidence="2">Uncharacterized protein</fullName>
    </submittedName>
</protein>
<accession>A0A6M3L393</accession>
<reference evidence="2" key="1">
    <citation type="submission" date="2020-03" db="EMBL/GenBank/DDBJ databases">
        <title>The deep terrestrial virosphere.</title>
        <authorList>
            <person name="Holmfeldt K."/>
            <person name="Nilsson E."/>
            <person name="Simone D."/>
            <person name="Lopez-Fernandez M."/>
            <person name="Wu X."/>
            <person name="de Brujin I."/>
            <person name="Lundin D."/>
            <person name="Andersson A."/>
            <person name="Bertilsson S."/>
            <person name="Dopson M."/>
        </authorList>
    </citation>
    <scope>NUCLEOTIDE SEQUENCE</scope>
    <source>
        <strain evidence="1">MM415A01468</strain>
        <strain evidence="2">MM415B02699</strain>
    </source>
</reference>
<name>A0A6M3L393_9ZZZZ</name>
<gene>
    <name evidence="1" type="ORF">MM415A01468_0007</name>
    <name evidence="2" type="ORF">MM415B02699_0006</name>
</gene>